<dbReference type="GeneID" id="107224374"/>
<evidence type="ECO:0000313" key="9">
    <source>
        <dbReference type="RefSeq" id="XP_015519884.1"/>
    </source>
</evidence>
<keyword evidence="7" id="KW-1185">Reference proteome</keyword>
<keyword evidence="1" id="KW-0479">Metal-binding</keyword>
<evidence type="ECO:0000256" key="3">
    <source>
        <dbReference type="ARBA" id="ARBA00022833"/>
    </source>
</evidence>
<dbReference type="CTD" id="35538"/>
<organism evidence="7 10">
    <name type="scientific">Neodiprion lecontei</name>
    <name type="common">Redheaded pine sawfly</name>
    <dbReference type="NCBI Taxonomy" id="441921"/>
    <lineage>
        <taxon>Eukaryota</taxon>
        <taxon>Metazoa</taxon>
        <taxon>Ecdysozoa</taxon>
        <taxon>Arthropoda</taxon>
        <taxon>Hexapoda</taxon>
        <taxon>Insecta</taxon>
        <taxon>Pterygota</taxon>
        <taxon>Neoptera</taxon>
        <taxon>Endopterygota</taxon>
        <taxon>Hymenoptera</taxon>
        <taxon>Tenthredinoidea</taxon>
        <taxon>Diprionidae</taxon>
        <taxon>Diprioninae</taxon>
        <taxon>Neodiprion</taxon>
    </lineage>
</organism>
<accession>A0A6J0BZY4</accession>
<keyword evidence="3" id="KW-0862">Zinc</keyword>
<dbReference type="GO" id="GO:0008270">
    <property type="term" value="F:zinc ion binding"/>
    <property type="evidence" value="ECO:0007669"/>
    <property type="project" value="UniProtKB-KW"/>
</dbReference>
<dbReference type="SUPFAM" id="SSF82199">
    <property type="entry name" value="SET domain"/>
    <property type="match status" value="1"/>
</dbReference>
<evidence type="ECO:0000313" key="8">
    <source>
        <dbReference type="RefSeq" id="XP_015519883.1"/>
    </source>
</evidence>
<dbReference type="GO" id="GO:0008757">
    <property type="term" value="F:S-adenosylmethionine-dependent methyltransferase activity"/>
    <property type="evidence" value="ECO:0007669"/>
    <property type="project" value="UniProtKB-ARBA"/>
</dbReference>
<dbReference type="AlphaFoldDB" id="A0A6J0BZY4"/>
<dbReference type="Gene3D" id="1.10.220.160">
    <property type="match status" value="1"/>
</dbReference>
<evidence type="ECO:0000256" key="4">
    <source>
        <dbReference type="PROSITE-ProRule" id="PRU00134"/>
    </source>
</evidence>
<feature type="domain" description="SET" evidence="5">
    <location>
        <begin position="47"/>
        <end position="275"/>
    </location>
</feature>
<proteinExistence type="predicted"/>
<dbReference type="PROSITE" id="PS01360">
    <property type="entry name" value="ZF_MYND_1"/>
    <property type="match status" value="1"/>
</dbReference>
<dbReference type="KEGG" id="nlo:107224374"/>
<dbReference type="InterPro" id="IPR046341">
    <property type="entry name" value="SET_dom_sf"/>
</dbReference>
<evidence type="ECO:0000256" key="1">
    <source>
        <dbReference type="ARBA" id="ARBA00022723"/>
    </source>
</evidence>
<dbReference type="SUPFAM" id="SSF144232">
    <property type="entry name" value="HIT/MYND zinc finger-like"/>
    <property type="match status" value="2"/>
</dbReference>
<dbReference type="OrthoDB" id="3174329at2759"/>
<dbReference type="RefSeq" id="XP_015519884.1">
    <property type="nucleotide sequence ID" value="XM_015664398.1"/>
</dbReference>
<evidence type="ECO:0000259" key="6">
    <source>
        <dbReference type="PROSITE" id="PS50865"/>
    </source>
</evidence>
<dbReference type="PANTHER" id="PTHR46455:SF2">
    <property type="entry name" value="AT24727P"/>
    <property type="match status" value="1"/>
</dbReference>
<dbReference type="Gene3D" id="6.10.140.2220">
    <property type="match status" value="2"/>
</dbReference>
<dbReference type="Gene3D" id="2.170.270.10">
    <property type="entry name" value="SET domain"/>
    <property type="match status" value="1"/>
</dbReference>
<dbReference type="RefSeq" id="XP_015519885.1">
    <property type="nucleotide sequence ID" value="XM_015664399.1"/>
</dbReference>
<sequence>MGSDNVEGACAICEKLATLRCSNCKAQFYCTKQHQKDDWSRHKTACRSWEIRENRELGRHLLAARDLDAGDLVVCEPPLVWGPVPHSLERVCVGCGSRQAHSRCPGCTWPACSPRCLGLTDHDRHGTECAILAKCRILPRCDLLLPLRFLLLRRRSPKRWALLEALQCHDDSRGPGTEAHEEMLSLREHLAPFLAMDQAAADAFPRVCGLIDVNALETNPPEGSAALYETACLLEHNCIANTRHSFSIDAKGRPCITVRTVTAVQKGEHLSTIYTHALWATRSRREHLLATKYFSCRCQRCADPTELGTYLGTLVCPCGPGLVLPRDPLDSETEWFCNACPGILTSMEVMQLTERLGEEVEGAMELASRHALADLLSRLQVLLHPGHQHCLTVGHSLMQLLPPEEPQKAEICRRVIQTTQVLDPYGSRLALYTAVALRELSLCPGEDRLDLLCRATKLLKFEPPNSPGEKLLRLLKAELL</sequence>
<dbReference type="Proteomes" id="UP000829291">
    <property type="component" value="Chromosome 1"/>
</dbReference>
<name>A0A6J0BZY4_NEOLC</name>
<evidence type="ECO:0000313" key="10">
    <source>
        <dbReference type="RefSeq" id="XP_015519885.1"/>
    </source>
</evidence>
<dbReference type="InterPro" id="IPR002893">
    <property type="entry name" value="Znf_MYND"/>
</dbReference>
<protein>
    <submittedName>
        <fullName evidence="8 9">Protein msta, isoform B-like</fullName>
    </submittedName>
</protein>
<dbReference type="PROSITE" id="PS50280">
    <property type="entry name" value="SET"/>
    <property type="match status" value="1"/>
</dbReference>
<reference evidence="8 9" key="1">
    <citation type="submission" date="2025-04" db="UniProtKB">
        <authorList>
            <consortium name="RefSeq"/>
        </authorList>
    </citation>
    <scope>IDENTIFICATION</scope>
    <source>
        <tissue evidence="8 9">Whole body</tissue>
    </source>
</reference>
<dbReference type="Pfam" id="PF01753">
    <property type="entry name" value="zf-MYND"/>
    <property type="match status" value="1"/>
</dbReference>
<feature type="domain" description="MYND-type" evidence="6">
    <location>
        <begin position="10"/>
        <end position="46"/>
    </location>
</feature>
<evidence type="ECO:0000256" key="2">
    <source>
        <dbReference type="ARBA" id="ARBA00022771"/>
    </source>
</evidence>
<dbReference type="CDD" id="cd20071">
    <property type="entry name" value="SET_SMYD"/>
    <property type="match status" value="1"/>
</dbReference>
<dbReference type="PANTHER" id="PTHR46455">
    <property type="entry name" value="SET AND MYND DOMAIN CONTAINING, ARTHROPOD-SPECIFIC, MEMBER 4, ISOFORM A"/>
    <property type="match status" value="1"/>
</dbReference>
<dbReference type="RefSeq" id="XP_015519883.1">
    <property type="nucleotide sequence ID" value="XM_015664397.1"/>
</dbReference>
<evidence type="ECO:0000313" key="7">
    <source>
        <dbReference type="Proteomes" id="UP000829291"/>
    </source>
</evidence>
<gene>
    <name evidence="8 9 10" type="primary">LOC107224374</name>
</gene>
<dbReference type="GO" id="GO:0008170">
    <property type="term" value="F:N-methyltransferase activity"/>
    <property type="evidence" value="ECO:0007669"/>
    <property type="project" value="UniProtKB-ARBA"/>
</dbReference>
<dbReference type="InterPro" id="IPR053010">
    <property type="entry name" value="SET_SmydA-8"/>
</dbReference>
<keyword evidence="2 4" id="KW-0863">Zinc-finger</keyword>
<dbReference type="PROSITE" id="PS50865">
    <property type="entry name" value="ZF_MYND_2"/>
    <property type="match status" value="1"/>
</dbReference>
<dbReference type="GO" id="GO:0008276">
    <property type="term" value="F:protein methyltransferase activity"/>
    <property type="evidence" value="ECO:0007669"/>
    <property type="project" value="UniProtKB-ARBA"/>
</dbReference>
<evidence type="ECO:0000259" key="5">
    <source>
        <dbReference type="PROSITE" id="PS50280"/>
    </source>
</evidence>
<dbReference type="InterPro" id="IPR001214">
    <property type="entry name" value="SET_dom"/>
</dbReference>